<proteinExistence type="predicted"/>
<dbReference type="GeneID" id="55589522"/>
<dbReference type="GeneID" id="55549204"/>
<dbReference type="eggNOG" id="arCOG10906">
    <property type="taxonomic scope" value="Archaea"/>
</dbReference>
<dbReference type="RefSeq" id="WP_014030795.1">
    <property type="nucleotide sequence ID" value="NC_015943.1"/>
</dbReference>
<organism evidence="2 3">
    <name type="scientific">Haloarcula hispanica (strain ATCC 33960 / DSM 4426 / JCM 8911 / NBRC 102182 / NCIMB 2187 / VKM B-1755)</name>
    <dbReference type="NCBI Taxonomy" id="634497"/>
    <lineage>
        <taxon>Archaea</taxon>
        <taxon>Methanobacteriati</taxon>
        <taxon>Methanobacteriota</taxon>
        <taxon>Stenosarchaea group</taxon>
        <taxon>Halobacteria</taxon>
        <taxon>Halobacteriales</taxon>
        <taxon>Haloarculaceae</taxon>
        <taxon>Haloarcula</taxon>
    </lineage>
</organism>
<evidence type="ECO:0000313" key="2">
    <source>
        <dbReference type="EMBL" id="AEM58924.1"/>
    </source>
</evidence>
<gene>
    <name evidence="2" type="ordered locus">HAH_4253</name>
</gene>
<feature type="region of interest" description="Disordered" evidence="1">
    <location>
        <begin position="150"/>
        <end position="182"/>
    </location>
</feature>
<dbReference type="HOGENOM" id="CLU_718875_0_0_2"/>
<dbReference type="Proteomes" id="UP000005629">
    <property type="component" value="Chromosome II"/>
</dbReference>
<feature type="region of interest" description="Disordered" evidence="1">
    <location>
        <begin position="1"/>
        <end position="21"/>
    </location>
</feature>
<feature type="compositionally biased region" description="Polar residues" evidence="1">
    <location>
        <begin position="165"/>
        <end position="181"/>
    </location>
</feature>
<name>G0HYM3_HALHT</name>
<protein>
    <submittedName>
        <fullName evidence="2">Uncharacterized protein</fullName>
    </submittedName>
</protein>
<dbReference type="OrthoDB" id="222669at2157"/>
<dbReference type="EMBL" id="CP002922">
    <property type="protein sequence ID" value="AEM58924.1"/>
    <property type="molecule type" value="Genomic_DNA"/>
</dbReference>
<sequence length="384" mass="41720">MDDAATQRRFTEAYESGEVDSDELTTALTRYDSLDADGKAEFDDLLARNGDDAADFAGRTDSDTFDAVVSPCGARSAPSLGRAGSLRTDRYHSVATPPSTLAQSGGSCPDLPDDVEDDLQNALVNVDGDLDADSVDDVRRSINELDRDAQDSATNLIESEGTDGVSVTNDATDLSDGSDSVLTDEDVNSLIESYELYSRNNDAPNSRSARDIQNDINQLDAQNVEGLQSAVRGGFGTRTNMKGLDGEVDIATDLMDNNDAVTVRELSVDGDDMTADIPDQGRRESEVDIELETSDGRTIGVESKNRDYNDVTFDQLAESDIDDLTNKFNVISRNRDEMYVVSRTDNPRDNEIISAAIDKANFPDGFDPQSDLKFISPDELSRIE</sequence>
<evidence type="ECO:0000313" key="3">
    <source>
        <dbReference type="Proteomes" id="UP000005629"/>
    </source>
</evidence>
<feature type="compositionally biased region" description="Basic and acidic residues" evidence="1">
    <location>
        <begin position="1"/>
        <end position="12"/>
    </location>
</feature>
<dbReference type="STRING" id="634497.HAH_4253"/>
<accession>G0HYM3</accession>
<reference evidence="2 3" key="1">
    <citation type="journal article" date="2011" name="J. Bacteriol.">
        <title>Complete genome sequence of Haloarcula hispanica, a model haloarchaeon for studying genetics, metabolism, and virus-host interaction.</title>
        <authorList>
            <person name="Liu H."/>
            <person name="Wu Z."/>
            <person name="Li M."/>
            <person name="Zhang F."/>
            <person name="Zheng H."/>
            <person name="Han J."/>
            <person name="Liu J."/>
            <person name="Zhou J."/>
            <person name="Wang S."/>
            <person name="Xiang H."/>
        </authorList>
    </citation>
    <scope>NUCLEOTIDE SEQUENCE [LARGE SCALE GENOMIC DNA]</scope>
    <source>
        <strain evidence="3">ATCC 33960 / DSM 4426 / JCM 8911 / NBRC 102182 / NCIMB 2187 / VKM B-1755</strain>
    </source>
</reference>
<dbReference type="KEGG" id="hhi:HAH_4253"/>
<evidence type="ECO:0000256" key="1">
    <source>
        <dbReference type="SAM" id="MobiDB-lite"/>
    </source>
</evidence>
<dbReference type="AlphaFoldDB" id="G0HYM3"/>